<dbReference type="Pfam" id="PF02873">
    <property type="entry name" value="MurB_C"/>
    <property type="match status" value="1"/>
</dbReference>
<keyword evidence="13 20" id="KW-0133">Cell shape</keyword>
<comment type="cofactor">
    <cofactor evidence="1 20">
        <name>FAD</name>
        <dbReference type="ChEBI" id="CHEBI:57692"/>
    </cofactor>
</comment>
<evidence type="ECO:0000256" key="9">
    <source>
        <dbReference type="ARBA" id="ARBA00022618"/>
    </source>
</evidence>
<comment type="pathway">
    <text evidence="4 20">Cell wall biogenesis; peptidoglycan biosynthesis.</text>
</comment>
<dbReference type="Proteomes" id="UP000636949">
    <property type="component" value="Unassembled WGS sequence"/>
</dbReference>
<dbReference type="Gene3D" id="3.30.43.10">
    <property type="entry name" value="Uridine Diphospho-n-acetylenolpyruvylglucosamine Reductase, domain 2"/>
    <property type="match status" value="1"/>
</dbReference>
<reference evidence="22" key="1">
    <citation type="journal article" date="2014" name="Int. J. Syst. Evol. Microbiol.">
        <title>Complete genome sequence of Corynebacterium casei LMG S-19264T (=DSM 44701T), isolated from a smear-ripened cheese.</title>
        <authorList>
            <consortium name="US DOE Joint Genome Institute (JGI-PGF)"/>
            <person name="Walter F."/>
            <person name="Albersmeier A."/>
            <person name="Kalinowski J."/>
            <person name="Ruckert C."/>
        </authorList>
    </citation>
    <scope>NUCLEOTIDE SEQUENCE</scope>
    <source>
        <strain evidence="22">CGMCC 1.15758</strain>
    </source>
</reference>
<dbReference type="Gene3D" id="3.90.78.10">
    <property type="entry name" value="UDP-N-acetylenolpyruvoylglucosamine reductase, C-terminal domain"/>
    <property type="match status" value="1"/>
</dbReference>
<dbReference type="PANTHER" id="PTHR21071:SF4">
    <property type="entry name" value="UDP-N-ACETYLENOLPYRUVOYLGLUCOSAMINE REDUCTASE"/>
    <property type="match status" value="1"/>
</dbReference>
<keyword evidence="10 20" id="KW-0285">Flavoprotein</keyword>
<keyword evidence="14 20" id="KW-0573">Peptidoglycan synthesis</keyword>
<proteinExistence type="inferred from homology"/>
<dbReference type="EMBL" id="BMJS01000015">
    <property type="protein sequence ID" value="GGF98778.1"/>
    <property type="molecule type" value="Genomic_DNA"/>
</dbReference>
<dbReference type="SUPFAM" id="SSF56194">
    <property type="entry name" value="Uridine diphospho-N-Acetylenolpyruvylglucosamine reductase, MurB, C-terminal domain"/>
    <property type="match status" value="1"/>
</dbReference>
<dbReference type="GO" id="GO:0005829">
    <property type="term" value="C:cytosol"/>
    <property type="evidence" value="ECO:0007669"/>
    <property type="project" value="TreeGrafter"/>
</dbReference>
<comment type="subcellular location">
    <subcellularLocation>
        <location evidence="3 20">Cytoplasm</location>
    </subcellularLocation>
</comment>
<dbReference type="AlphaFoldDB" id="A0A8J3E955"/>
<dbReference type="InterPro" id="IPR016167">
    <property type="entry name" value="FAD-bd_PCMH_sub1"/>
</dbReference>
<sequence length="278" mass="31387">MFSLKSYNTYHIESFAKHVYFPQSLDEIIEIYKRHTKVIILGNGSNIILTQSMYDDVAFIVIKDQFKKITHVSDGVYAEAGVLLKELSLYAYDHSLSGVETFFDVPASIGGAMIMNTGAYGDEIYDHVRYVDVLDRESFTQQRIDKANIDYGYRYSMFKTRPVIILGACFDLSAKPQIEIKDKMDNILSQRQAKLPPEPSAGSVFKRPNYHITVGEMVEKIGLKGFQIGGAQISPKHGGVIINTGNATGQQILQLVEHIKQEVLMHYQVQLELEQILV</sequence>
<dbReference type="GO" id="GO:0009252">
    <property type="term" value="P:peptidoglycan biosynthetic process"/>
    <property type="evidence" value="ECO:0007669"/>
    <property type="project" value="UniProtKB-UniRule"/>
</dbReference>
<evidence type="ECO:0000256" key="18">
    <source>
        <dbReference type="ARBA" id="ARBA00031026"/>
    </source>
</evidence>
<dbReference type="InterPro" id="IPR003170">
    <property type="entry name" value="MurB"/>
</dbReference>
<dbReference type="GO" id="GO:0051301">
    <property type="term" value="P:cell division"/>
    <property type="evidence" value="ECO:0007669"/>
    <property type="project" value="UniProtKB-KW"/>
</dbReference>
<evidence type="ECO:0000256" key="13">
    <source>
        <dbReference type="ARBA" id="ARBA00022960"/>
    </source>
</evidence>
<evidence type="ECO:0000256" key="4">
    <source>
        <dbReference type="ARBA" id="ARBA00004752"/>
    </source>
</evidence>
<keyword evidence="16 20" id="KW-0131">Cell cycle</keyword>
<feature type="active site" evidence="20">
    <location>
        <position position="274"/>
    </location>
</feature>
<evidence type="ECO:0000313" key="22">
    <source>
        <dbReference type="EMBL" id="GGF98778.1"/>
    </source>
</evidence>
<accession>A0A8J3E955</accession>
<dbReference type="RefSeq" id="WP_117002791.1">
    <property type="nucleotide sequence ID" value="NZ_BMJS01000015.1"/>
</dbReference>
<gene>
    <name evidence="20 22" type="primary">murB</name>
    <name evidence="22" type="ORF">GCM10010995_15060</name>
</gene>
<comment type="catalytic activity">
    <reaction evidence="19 20">
        <text>UDP-N-acetyl-alpha-D-muramate + NADP(+) = UDP-N-acetyl-3-O-(1-carboxyvinyl)-alpha-D-glucosamine + NADPH + H(+)</text>
        <dbReference type="Rhea" id="RHEA:12248"/>
        <dbReference type="ChEBI" id="CHEBI:15378"/>
        <dbReference type="ChEBI" id="CHEBI:57783"/>
        <dbReference type="ChEBI" id="CHEBI:58349"/>
        <dbReference type="ChEBI" id="CHEBI:68483"/>
        <dbReference type="ChEBI" id="CHEBI:70757"/>
        <dbReference type="EC" id="1.3.1.98"/>
    </reaction>
</comment>
<keyword evidence="12 20" id="KW-0521">NADP</keyword>
<dbReference type="GO" id="GO:0008360">
    <property type="term" value="P:regulation of cell shape"/>
    <property type="evidence" value="ECO:0007669"/>
    <property type="project" value="UniProtKB-KW"/>
</dbReference>
<keyword evidence="15 20" id="KW-0560">Oxidoreductase</keyword>
<evidence type="ECO:0000313" key="23">
    <source>
        <dbReference type="Proteomes" id="UP000636949"/>
    </source>
</evidence>
<dbReference type="InterPro" id="IPR036318">
    <property type="entry name" value="FAD-bd_PCMH-like_sf"/>
</dbReference>
<keyword evidence="17 20" id="KW-0961">Cell wall biogenesis/degradation</keyword>
<dbReference type="PROSITE" id="PS51387">
    <property type="entry name" value="FAD_PCMH"/>
    <property type="match status" value="1"/>
</dbReference>
<dbReference type="SUPFAM" id="SSF56176">
    <property type="entry name" value="FAD-binding/transporter-associated domain-like"/>
    <property type="match status" value="1"/>
</dbReference>
<dbReference type="GO" id="GO:0008762">
    <property type="term" value="F:UDP-N-acetylmuramate dehydrogenase activity"/>
    <property type="evidence" value="ECO:0007669"/>
    <property type="project" value="UniProtKB-UniRule"/>
</dbReference>
<evidence type="ECO:0000256" key="3">
    <source>
        <dbReference type="ARBA" id="ARBA00004496"/>
    </source>
</evidence>
<protein>
    <recommendedName>
        <fullName evidence="7 20">UDP-N-acetylenolpyruvoylglucosamine reductase</fullName>
        <ecNumber evidence="6 20">1.3.1.98</ecNumber>
    </recommendedName>
    <alternativeName>
        <fullName evidence="18 20">UDP-N-acetylmuramate dehydrogenase</fullName>
    </alternativeName>
</protein>
<feature type="active site" evidence="20">
    <location>
        <position position="154"/>
    </location>
</feature>
<dbReference type="InterPro" id="IPR011601">
    <property type="entry name" value="MurB_C"/>
</dbReference>
<comment type="caution">
    <text evidence="22">The sequence shown here is derived from an EMBL/GenBank/DDBJ whole genome shotgun (WGS) entry which is preliminary data.</text>
</comment>
<evidence type="ECO:0000256" key="16">
    <source>
        <dbReference type="ARBA" id="ARBA00023306"/>
    </source>
</evidence>
<dbReference type="NCBIfam" id="TIGR00179">
    <property type="entry name" value="murB"/>
    <property type="match status" value="1"/>
</dbReference>
<evidence type="ECO:0000256" key="19">
    <source>
        <dbReference type="ARBA" id="ARBA00048914"/>
    </source>
</evidence>
<dbReference type="Pfam" id="PF01565">
    <property type="entry name" value="FAD_binding_4"/>
    <property type="match status" value="1"/>
</dbReference>
<evidence type="ECO:0000256" key="7">
    <source>
        <dbReference type="ARBA" id="ARBA00015188"/>
    </source>
</evidence>
<evidence type="ECO:0000256" key="1">
    <source>
        <dbReference type="ARBA" id="ARBA00001974"/>
    </source>
</evidence>
<feature type="active site" description="Proton donor" evidence="20">
    <location>
        <position position="203"/>
    </location>
</feature>
<dbReference type="InterPro" id="IPR006094">
    <property type="entry name" value="Oxid_FAD_bind_N"/>
</dbReference>
<comment type="similarity">
    <text evidence="5 20">Belongs to the MurB family.</text>
</comment>
<dbReference type="HAMAP" id="MF_00037">
    <property type="entry name" value="MurB"/>
    <property type="match status" value="1"/>
</dbReference>
<dbReference type="PANTHER" id="PTHR21071">
    <property type="entry name" value="UDP-N-ACETYLENOLPYRUVOYLGLUCOSAMINE REDUCTASE"/>
    <property type="match status" value="1"/>
</dbReference>
<keyword evidence="8 20" id="KW-0963">Cytoplasm</keyword>
<evidence type="ECO:0000256" key="15">
    <source>
        <dbReference type="ARBA" id="ARBA00023002"/>
    </source>
</evidence>
<evidence type="ECO:0000256" key="20">
    <source>
        <dbReference type="HAMAP-Rule" id="MF_00037"/>
    </source>
</evidence>
<name>A0A8J3E955_9GAMM</name>
<dbReference type="InterPro" id="IPR016169">
    <property type="entry name" value="FAD-bd_PCMH_sub2"/>
</dbReference>
<dbReference type="GO" id="GO:0071555">
    <property type="term" value="P:cell wall organization"/>
    <property type="evidence" value="ECO:0007669"/>
    <property type="project" value="UniProtKB-KW"/>
</dbReference>
<evidence type="ECO:0000256" key="6">
    <source>
        <dbReference type="ARBA" id="ARBA00012518"/>
    </source>
</evidence>
<reference evidence="22" key="2">
    <citation type="submission" date="2020-09" db="EMBL/GenBank/DDBJ databases">
        <authorList>
            <person name="Sun Q."/>
            <person name="Zhou Y."/>
        </authorList>
    </citation>
    <scope>NUCLEOTIDE SEQUENCE</scope>
    <source>
        <strain evidence="22">CGMCC 1.15758</strain>
    </source>
</reference>
<evidence type="ECO:0000256" key="17">
    <source>
        <dbReference type="ARBA" id="ARBA00023316"/>
    </source>
</evidence>
<feature type="domain" description="FAD-binding PCMH-type" evidence="21">
    <location>
        <begin position="12"/>
        <end position="198"/>
    </location>
</feature>
<dbReference type="InterPro" id="IPR036635">
    <property type="entry name" value="MurB_C_sf"/>
</dbReference>
<dbReference type="OrthoDB" id="9804753at2"/>
<evidence type="ECO:0000256" key="11">
    <source>
        <dbReference type="ARBA" id="ARBA00022827"/>
    </source>
</evidence>
<dbReference type="InterPro" id="IPR016166">
    <property type="entry name" value="FAD-bd_PCMH"/>
</dbReference>
<organism evidence="22 23">
    <name type="scientific">Cysteiniphilum litorale</name>
    <dbReference type="NCBI Taxonomy" id="2056700"/>
    <lineage>
        <taxon>Bacteria</taxon>
        <taxon>Pseudomonadati</taxon>
        <taxon>Pseudomonadota</taxon>
        <taxon>Gammaproteobacteria</taxon>
        <taxon>Thiotrichales</taxon>
        <taxon>Fastidiosibacteraceae</taxon>
        <taxon>Cysteiniphilum</taxon>
    </lineage>
</organism>
<dbReference type="EC" id="1.3.1.98" evidence="6 20"/>
<dbReference type="Gene3D" id="3.30.465.10">
    <property type="match status" value="1"/>
</dbReference>
<evidence type="ECO:0000256" key="12">
    <source>
        <dbReference type="ARBA" id="ARBA00022857"/>
    </source>
</evidence>
<evidence type="ECO:0000256" key="5">
    <source>
        <dbReference type="ARBA" id="ARBA00010485"/>
    </source>
</evidence>
<dbReference type="UniPathway" id="UPA00219"/>
<evidence type="ECO:0000256" key="8">
    <source>
        <dbReference type="ARBA" id="ARBA00022490"/>
    </source>
</evidence>
<comment type="function">
    <text evidence="2 20">Cell wall formation.</text>
</comment>
<keyword evidence="11 20" id="KW-0274">FAD</keyword>
<keyword evidence="9 20" id="KW-0132">Cell division</keyword>
<evidence type="ECO:0000259" key="21">
    <source>
        <dbReference type="PROSITE" id="PS51387"/>
    </source>
</evidence>
<evidence type="ECO:0000256" key="2">
    <source>
        <dbReference type="ARBA" id="ARBA00003921"/>
    </source>
</evidence>
<dbReference type="GO" id="GO:0071949">
    <property type="term" value="F:FAD binding"/>
    <property type="evidence" value="ECO:0007669"/>
    <property type="project" value="InterPro"/>
</dbReference>
<evidence type="ECO:0000256" key="10">
    <source>
        <dbReference type="ARBA" id="ARBA00022630"/>
    </source>
</evidence>
<evidence type="ECO:0000256" key="14">
    <source>
        <dbReference type="ARBA" id="ARBA00022984"/>
    </source>
</evidence>
<keyword evidence="23" id="KW-1185">Reference proteome</keyword>